<comment type="caution">
    <text evidence="1">The sequence shown here is derived from an EMBL/GenBank/DDBJ whole genome shotgun (WGS) entry which is preliminary data.</text>
</comment>
<protein>
    <submittedName>
        <fullName evidence="1">Uncharacterized protein</fullName>
    </submittedName>
</protein>
<accession>A0A8X7ULP6</accession>
<name>A0A8X7ULP6_BRACI</name>
<dbReference type="Proteomes" id="UP000886595">
    <property type="component" value="Unassembled WGS sequence"/>
</dbReference>
<proteinExistence type="predicted"/>
<dbReference type="SUPFAM" id="SSF55035">
    <property type="entry name" value="NAD-binding domain of HMG-CoA reductase"/>
    <property type="match status" value="1"/>
</dbReference>
<dbReference type="OrthoDB" id="1698784at2759"/>
<evidence type="ECO:0000313" key="2">
    <source>
        <dbReference type="Proteomes" id="UP000886595"/>
    </source>
</evidence>
<dbReference type="AlphaFoldDB" id="A0A8X7ULP6"/>
<keyword evidence="2" id="KW-1185">Reference proteome</keyword>
<evidence type="ECO:0000313" key="1">
    <source>
        <dbReference type="EMBL" id="KAG2282196.1"/>
    </source>
</evidence>
<dbReference type="InterPro" id="IPR009023">
    <property type="entry name" value="HMG_CoA_Rdtase_NAD(P)-bd_sf"/>
</dbReference>
<organism evidence="1 2">
    <name type="scientific">Brassica carinata</name>
    <name type="common">Ethiopian mustard</name>
    <name type="synonym">Abyssinian cabbage</name>
    <dbReference type="NCBI Taxonomy" id="52824"/>
    <lineage>
        <taxon>Eukaryota</taxon>
        <taxon>Viridiplantae</taxon>
        <taxon>Streptophyta</taxon>
        <taxon>Embryophyta</taxon>
        <taxon>Tracheophyta</taxon>
        <taxon>Spermatophyta</taxon>
        <taxon>Magnoliopsida</taxon>
        <taxon>eudicotyledons</taxon>
        <taxon>Gunneridae</taxon>
        <taxon>Pentapetalae</taxon>
        <taxon>rosids</taxon>
        <taxon>malvids</taxon>
        <taxon>Brassicales</taxon>
        <taxon>Brassicaceae</taxon>
        <taxon>Brassiceae</taxon>
        <taxon>Brassica</taxon>
    </lineage>
</organism>
<dbReference type="EMBL" id="JAAMPC010000011">
    <property type="protein sequence ID" value="KAG2282196.1"/>
    <property type="molecule type" value="Genomic_DNA"/>
</dbReference>
<dbReference type="Gene3D" id="3.30.70.420">
    <property type="entry name" value="Hydroxymethylglutaryl-CoA reductase, class I/II, NAD/NADP-binding domain"/>
    <property type="match status" value="1"/>
</dbReference>
<gene>
    <name evidence="1" type="ORF">Bca52824_053416</name>
</gene>
<sequence>MIGCKAGYVSGGAEGRFTRLQTVHCTLARKMTIYGSVVTPCGAMGMDMVTKGVHNVIEFLSDDFLTWM</sequence>
<reference evidence="1 2" key="1">
    <citation type="submission" date="2020-02" db="EMBL/GenBank/DDBJ databases">
        <authorList>
            <person name="Ma Q."/>
            <person name="Huang Y."/>
            <person name="Song X."/>
            <person name="Pei D."/>
        </authorList>
    </citation>
    <scope>NUCLEOTIDE SEQUENCE [LARGE SCALE GENOMIC DNA]</scope>
    <source>
        <strain evidence="1">Sxm20200214</strain>
        <tissue evidence="1">Leaf</tissue>
    </source>
</reference>